<proteinExistence type="predicted"/>
<evidence type="ECO:0008006" key="3">
    <source>
        <dbReference type="Google" id="ProtNLM"/>
    </source>
</evidence>
<organism evidence="2">
    <name type="scientific">Alexandrium monilatum</name>
    <dbReference type="NCBI Taxonomy" id="311494"/>
    <lineage>
        <taxon>Eukaryota</taxon>
        <taxon>Sar</taxon>
        <taxon>Alveolata</taxon>
        <taxon>Dinophyceae</taxon>
        <taxon>Gonyaulacales</taxon>
        <taxon>Pyrocystaceae</taxon>
        <taxon>Alexandrium</taxon>
    </lineage>
</organism>
<dbReference type="AlphaFoldDB" id="A0A7S4T058"/>
<protein>
    <recommendedName>
        <fullName evidence="3">WW domain-containing protein</fullName>
    </recommendedName>
</protein>
<feature type="region of interest" description="Disordered" evidence="1">
    <location>
        <begin position="205"/>
        <end position="236"/>
    </location>
</feature>
<name>A0A7S4T058_9DINO</name>
<accession>A0A7S4T058</accession>
<feature type="compositionally biased region" description="Low complexity" evidence="1">
    <location>
        <begin position="218"/>
        <end position="236"/>
    </location>
</feature>
<evidence type="ECO:0000256" key="1">
    <source>
        <dbReference type="SAM" id="MobiDB-lite"/>
    </source>
</evidence>
<evidence type="ECO:0000313" key="2">
    <source>
        <dbReference type="EMBL" id="CAE4660975.1"/>
    </source>
</evidence>
<feature type="compositionally biased region" description="Basic residues" evidence="1">
    <location>
        <begin position="207"/>
        <end position="217"/>
    </location>
</feature>
<feature type="compositionally biased region" description="Low complexity" evidence="1">
    <location>
        <begin position="54"/>
        <end position="69"/>
    </location>
</feature>
<feature type="region of interest" description="Disordered" evidence="1">
    <location>
        <begin position="54"/>
        <end position="76"/>
    </location>
</feature>
<reference evidence="2" key="1">
    <citation type="submission" date="2021-01" db="EMBL/GenBank/DDBJ databases">
        <authorList>
            <person name="Corre E."/>
            <person name="Pelletier E."/>
            <person name="Niang G."/>
            <person name="Scheremetjew M."/>
            <person name="Finn R."/>
            <person name="Kale V."/>
            <person name="Holt S."/>
            <person name="Cochrane G."/>
            <person name="Meng A."/>
            <person name="Brown T."/>
            <person name="Cohen L."/>
        </authorList>
    </citation>
    <scope>NUCLEOTIDE SEQUENCE</scope>
    <source>
        <strain evidence="2">CCMP3105</strain>
    </source>
</reference>
<sequence>MSASSTEVLRDVGSGWLECQDVHGIFYYNTMTKRSSFAPQLDCKVDGPHWMEDASSTSSLQSLQAATTQPHSGVPMMSRVFPTEASTLQLMQEATARPRDLPTALGVKVVREIGDVWLQCEDVCGAFYFNRLTRQASMDLPAEAPPPALAPCMPEGSGRTQPGVRQRPPELPRHMQGCAGQWMALDADVEAEHLEQQQAWLQQQYQHHTRQRQRHQHLQFQEQQQQQQRQHPLGVIRGVVRLGSSGGG</sequence>
<dbReference type="EMBL" id="HBNR01083514">
    <property type="protein sequence ID" value="CAE4660975.1"/>
    <property type="molecule type" value="Transcribed_RNA"/>
</dbReference>
<gene>
    <name evidence="2" type="ORF">AMON00008_LOCUS59801</name>
</gene>